<reference evidence="4 5" key="1">
    <citation type="journal article" date="2019" name="Emerg. Microbes Infect.">
        <title>Comprehensive subspecies identification of 175 nontuberculous mycobacteria species based on 7547 genomic profiles.</title>
        <authorList>
            <person name="Matsumoto Y."/>
            <person name="Kinjo T."/>
            <person name="Motooka D."/>
            <person name="Nabeya D."/>
            <person name="Jung N."/>
            <person name="Uechi K."/>
            <person name="Horii T."/>
            <person name="Iida T."/>
            <person name="Fujita J."/>
            <person name="Nakamura S."/>
        </authorList>
    </citation>
    <scope>NUCLEOTIDE SEQUENCE [LARGE SCALE GENOMIC DNA]</scope>
    <source>
        <strain evidence="4 5">JCM 18538</strain>
    </source>
</reference>
<accession>A0A7I7RXK6</accession>
<name>A0A7I7RXK6_9MYCO</name>
<dbReference type="PANTHER" id="PTHR10612">
    <property type="entry name" value="APOLIPOPROTEIN D"/>
    <property type="match status" value="1"/>
</dbReference>
<feature type="compositionally biased region" description="Low complexity" evidence="1">
    <location>
        <begin position="25"/>
        <end position="70"/>
    </location>
</feature>
<geneLocation type="plasmid" evidence="5">
    <name>pjcm18538 dna</name>
</geneLocation>
<dbReference type="InterPro" id="IPR022272">
    <property type="entry name" value="Lipocalin_CS"/>
</dbReference>
<organism evidence="4 5">
    <name type="scientific">Mycolicibacterium arabiense</name>
    <dbReference type="NCBI Taxonomy" id="1286181"/>
    <lineage>
        <taxon>Bacteria</taxon>
        <taxon>Bacillati</taxon>
        <taxon>Actinomycetota</taxon>
        <taxon>Actinomycetes</taxon>
        <taxon>Mycobacteriales</taxon>
        <taxon>Mycobacteriaceae</taxon>
        <taxon>Mycolicibacterium</taxon>
    </lineage>
</organism>
<feature type="chain" id="PRO_5038605045" description="Lipocalin/cytosolic fatty-acid binding domain-containing protein" evidence="2">
    <location>
        <begin position="29"/>
        <end position="701"/>
    </location>
</feature>
<dbReference type="PRINTS" id="PR01171">
    <property type="entry name" value="BCTLIPOCALIN"/>
</dbReference>
<keyword evidence="5" id="KW-1185">Reference proteome</keyword>
<dbReference type="InterPro" id="IPR047202">
    <property type="entry name" value="Lipocalin_Blc-like_dom"/>
</dbReference>
<dbReference type="KEGG" id="marz:MARA_28200"/>
<dbReference type="AlphaFoldDB" id="A0A7I7RXK6"/>
<dbReference type="PANTHER" id="PTHR10612:SF34">
    <property type="entry name" value="APOLIPOPROTEIN D"/>
    <property type="match status" value="1"/>
</dbReference>
<dbReference type="Proteomes" id="UP000467428">
    <property type="component" value="Chromosome"/>
</dbReference>
<sequence>MTPEKMLRTLWIAAAGACIALSAGTGVAAAEPDASDGAADSSSAESPSGAQSDSPPGSQSSAQPPASDPSLIPEVGQREDDSADGPTSVDKPESTVSASTVTVRRDDAATVEAAPQVAPGTATEDETSTGPEPLADTETSAAETAPTATAPPTVVEPAGVEPAVVEPASVIDQAPAVPVAAPATGEIRSLAAPAAAARPTPGPLATVVISLLSAFGLMPSLPPAPVPVVGIPTQPIPGTSSINGVTGVKVGSSNVAIPIGSTTYTGAADWYFPTQADGTVQAQGVMLLQHGFLGSKSWYSALAQDLAERTNSIVVVPNIPSFGFFTCNGCTLSSVAMQQGVATLFVDPSRASLSASAAAAGYQGVLPEKFVLTGHSAGGGLATAAGGFYASAVAPSDNDLLGVVMYDGVSSNGTFAGALAALSALSIPVYQIAAPPQPWNANGQTTADLVALKPGQFVGVTLANGSHVDSLIGGVPIIDFVSQLVIKRSPPGNTQAVYTLANGWINDMYAGVGPANPVYGIYGAPNQYVVLGQAAAVVLGPPPAVDLNDYLGTWYEVGSVKQFFSIGLVNTTAVYSLNADGSIRVVNSGNYLFDGGPQSRIVGTALPVSATNDKLNVTFFGPPSADPPGNYWIVDLAPDYSWAVVSDARGRTGFLLSRTRVVSDDLYRELLDRASVDGVNGWITRTRQPAAAAESNVAVPV</sequence>
<feature type="signal peptide" evidence="2">
    <location>
        <begin position="1"/>
        <end position="28"/>
    </location>
</feature>
<dbReference type="InterPro" id="IPR012674">
    <property type="entry name" value="Calycin"/>
</dbReference>
<evidence type="ECO:0000256" key="2">
    <source>
        <dbReference type="SAM" id="SignalP"/>
    </source>
</evidence>
<evidence type="ECO:0000313" key="5">
    <source>
        <dbReference type="Proteomes" id="UP000467428"/>
    </source>
</evidence>
<proteinExistence type="predicted"/>
<evidence type="ECO:0000256" key="1">
    <source>
        <dbReference type="SAM" id="MobiDB-lite"/>
    </source>
</evidence>
<dbReference type="InterPro" id="IPR002446">
    <property type="entry name" value="Lipocalin_bac"/>
</dbReference>
<keyword evidence="2" id="KW-0732">Signal</keyword>
<dbReference type="EMBL" id="AP022593">
    <property type="protein sequence ID" value="BBY49352.1"/>
    <property type="molecule type" value="Genomic_DNA"/>
</dbReference>
<dbReference type="PROSITE" id="PS00213">
    <property type="entry name" value="LIPOCALIN"/>
    <property type="match status" value="1"/>
</dbReference>
<dbReference type="RefSeq" id="WP_235887530.1">
    <property type="nucleotide sequence ID" value="NZ_AP022593.1"/>
</dbReference>
<evidence type="ECO:0000259" key="3">
    <source>
        <dbReference type="Pfam" id="PF08212"/>
    </source>
</evidence>
<feature type="region of interest" description="Disordered" evidence="1">
    <location>
        <begin position="25"/>
        <end position="154"/>
    </location>
</feature>
<dbReference type="Gene3D" id="2.40.128.20">
    <property type="match status" value="1"/>
</dbReference>
<dbReference type="SUPFAM" id="SSF53474">
    <property type="entry name" value="alpha/beta-Hydrolases"/>
    <property type="match status" value="1"/>
</dbReference>
<feature type="compositionally biased region" description="Low complexity" evidence="1">
    <location>
        <begin position="137"/>
        <end position="154"/>
    </location>
</feature>
<dbReference type="CDD" id="cd19438">
    <property type="entry name" value="lipocalin_Blc-like"/>
    <property type="match status" value="1"/>
</dbReference>
<dbReference type="InterPro" id="IPR000566">
    <property type="entry name" value="Lipocln_cytosolic_FA-bd_dom"/>
</dbReference>
<evidence type="ECO:0000313" key="4">
    <source>
        <dbReference type="EMBL" id="BBY49352.1"/>
    </source>
</evidence>
<gene>
    <name evidence="4" type="ORF">MARA_28200</name>
</gene>
<dbReference type="Pfam" id="PF08212">
    <property type="entry name" value="Lipocalin_2"/>
    <property type="match status" value="1"/>
</dbReference>
<feature type="domain" description="Lipocalin/cytosolic fatty-acid binding" evidence="3">
    <location>
        <begin position="545"/>
        <end position="678"/>
    </location>
</feature>
<protein>
    <recommendedName>
        <fullName evidence="3">Lipocalin/cytosolic fatty-acid binding domain-containing protein</fullName>
    </recommendedName>
</protein>
<dbReference type="SUPFAM" id="SSF50814">
    <property type="entry name" value="Lipocalins"/>
    <property type="match status" value="1"/>
</dbReference>
<dbReference type="GO" id="GO:0006950">
    <property type="term" value="P:response to stress"/>
    <property type="evidence" value="ECO:0007669"/>
    <property type="project" value="UniProtKB-ARBA"/>
</dbReference>
<dbReference type="InterPro" id="IPR029058">
    <property type="entry name" value="AB_hydrolase_fold"/>
</dbReference>
<dbReference type="Gene3D" id="3.40.50.1820">
    <property type="entry name" value="alpha/beta hydrolase"/>
    <property type="match status" value="1"/>
</dbReference>